<feature type="domain" description="Anoctamin transmembrane" evidence="9">
    <location>
        <begin position="343"/>
        <end position="912"/>
    </location>
</feature>
<keyword evidence="5 8" id="KW-1133">Transmembrane helix</keyword>
<dbReference type="InterPro" id="IPR049452">
    <property type="entry name" value="Anoctamin_TM"/>
</dbReference>
<keyword evidence="3" id="KW-1003">Cell membrane</keyword>
<proteinExistence type="inferred from homology"/>
<dbReference type="PANTHER" id="PTHR12308">
    <property type="entry name" value="ANOCTAMIN"/>
    <property type="match status" value="1"/>
</dbReference>
<gene>
    <name evidence="11" type="ORF">VCS650_LOCUS28755</name>
</gene>
<keyword evidence="7" id="KW-0325">Glycoprotein</keyword>
<evidence type="ECO:0000256" key="7">
    <source>
        <dbReference type="ARBA" id="ARBA00023180"/>
    </source>
</evidence>
<name>A0A815APG1_9BILA</name>
<feature type="transmembrane region" description="Helical" evidence="8">
    <location>
        <begin position="551"/>
        <end position="577"/>
    </location>
</feature>
<protein>
    <recommendedName>
        <fullName evidence="8">Anoctamin</fullName>
    </recommendedName>
</protein>
<comment type="caution">
    <text evidence="11">The sequence shown here is derived from an EMBL/GenBank/DDBJ whole genome shotgun (WGS) entry which is preliminary data.</text>
</comment>
<feature type="transmembrane region" description="Helical" evidence="8">
    <location>
        <begin position="509"/>
        <end position="531"/>
    </location>
</feature>
<dbReference type="GO" id="GO:0046983">
    <property type="term" value="F:protein dimerization activity"/>
    <property type="evidence" value="ECO:0007669"/>
    <property type="project" value="InterPro"/>
</dbReference>
<evidence type="ECO:0000313" key="12">
    <source>
        <dbReference type="Proteomes" id="UP000663891"/>
    </source>
</evidence>
<dbReference type="GO" id="GO:0005886">
    <property type="term" value="C:plasma membrane"/>
    <property type="evidence" value="ECO:0007669"/>
    <property type="project" value="UniProtKB-SubCell"/>
</dbReference>
<dbReference type="GO" id="GO:0005254">
    <property type="term" value="F:chloride channel activity"/>
    <property type="evidence" value="ECO:0007669"/>
    <property type="project" value="TreeGrafter"/>
</dbReference>
<evidence type="ECO:0000256" key="8">
    <source>
        <dbReference type="RuleBase" id="RU280814"/>
    </source>
</evidence>
<feature type="transmembrane region" description="Helical" evidence="8">
    <location>
        <begin position="756"/>
        <end position="779"/>
    </location>
</feature>
<evidence type="ECO:0000256" key="4">
    <source>
        <dbReference type="ARBA" id="ARBA00022692"/>
    </source>
</evidence>
<dbReference type="AlphaFoldDB" id="A0A815APG1"/>
<feature type="domain" description="Anoctamin dimerisation" evidence="10">
    <location>
        <begin position="277"/>
        <end position="340"/>
    </location>
</feature>
<organism evidence="11 12">
    <name type="scientific">Adineta steineri</name>
    <dbReference type="NCBI Taxonomy" id="433720"/>
    <lineage>
        <taxon>Eukaryota</taxon>
        <taxon>Metazoa</taxon>
        <taxon>Spiralia</taxon>
        <taxon>Gnathifera</taxon>
        <taxon>Rotifera</taxon>
        <taxon>Eurotatoria</taxon>
        <taxon>Bdelloidea</taxon>
        <taxon>Adinetida</taxon>
        <taxon>Adinetidae</taxon>
        <taxon>Adineta</taxon>
    </lineage>
</organism>
<feature type="transmembrane region" description="Helical" evidence="8">
    <location>
        <begin position="283"/>
        <end position="302"/>
    </location>
</feature>
<dbReference type="OrthoDB" id="296386at2759"/>
<evidence type="ECO:0000259" key="10">
    <source>
        <dbReference type="Pfam" id="PF16178"/>
    </source>
</evidence>
<comment type="caution">
    <text evidence="8">Lacks conserved residue(s) required for the propagation of feature annotation.</text>
</comment>
<feature type="transmembrane region" description="Helical" evidence="8">
    <location>
        <begin position="351"/>
        <end position="381"/>
    </location>
</feature>
<dbReference type="Pfam" id="PF16178">
    <property type="entry name" value="Anoct_dimer"/>
    <property type="match status" value="2"/>
</dbReference>
<feature type="domain" description="Anoctamin dimerisation" evidence="10">
    <location>
        <begin position="46"/>
        <end position="215"/>
    </location>
</feature>
<feature type="transmembrane region" description="Helical" evidence="8">
    <location>
        <begin position="899"/>
        <end position="921"/>
    </location>
</feature>
<evidence type="ECO:0000256" key="2">
    <source>
        <dbReference type="ARBA" id="ARBA00009671"/>
    </source>
</evidence>
<comment type="subcellular location">
    <subcellularLocation>
        <location evidence="1">Cell membrane</location>
        <topology evidence="1">Multi-pass membrane protein</topology>
    </subcellularLocation>
    <subcellularLocation>
        <location evidence="8">Membrane</location>
        <topology evidence="8">Multi-pass membrane protein</topology>
    </subcellularLocation>
</comment>
<evidence type="ECO:0000256" key="1">
    <source>
        <dbReference type="ARBA" id="ARBA00004651"/>
    </source>
</evidence>
<dbReference type="Proteomes" id="UP000663891">
    <property type="component" value="Unassembled WGS sequence"/>
</dbReference>
<keyword evidence="4 8" id="KW-0812">Transmembrane</keyword>
<evidence type="ECO:0000259" key="9">
    <source>
        <dbReference type="Pfam" id="PF04547"/>
    </source>
</evidence>
<sequence length="922" mass="109732">MNNESLSPLSEKYDLRDLYPIIEEIPLLNNKKFQQKISNENNEIENHIDFILVYEETLYENNNDMNSFERAQKAMRKNFEANLQHYGLILNYQKIPLKYQRQRIFVLITTPFEKLLEMSEITRTYLPFDRINPILRRLLTYPTLTYGIPKIFLPDSIVFQENSQRSSYIFYPYSKRLHHKFARHFNSRDGIFTIAQRTRLTFDILSRMPLLPPSSTTKKYHSTIISNDLKISYPSHTTFESLTINLTPTRRVSFSSIPHDDIINNLNEFNRHPIVKILSSHQYAYGINILIKIGIYLAAYPIHEEYEKKSSINKNEFINTRELLYLYWAQIKHIFKIQPIELIRSYFGENVALYFVYLGWYTYMLILPSIIGCIVMGYSIINVFFDIPTLQTCHDVNISTEYLCPQRTRKKYVSIGNECLTKRFSILFDNYSTYMFGVFMIFWILCLRRFWQRYLARFQYQWSVYEDERRHELTRSSFLIQSTQTNINRINGIEEPYIPLSIIILCRCLSFLVLLIFIGLSTLNLILMLYIRLKLFHIFHSIKFELTKENSFIIISIITSTISLIISVILGFIFGYIANRMTEFERHRYQSDFDASLTLKLFIFAFVNYYSVPIYIAFFKPWISSLPTNKASGTQSYFIFTEKLEPCNDLTGCSYEISVILLITLIGKQLVNSIIEILATKILNFFKYLYYHRRELDKKANIHLQKSFTSLTDITDDITEDDVTTTERASWKTDIYLQRLGRWELYNEYIEIMVQYGFIAMFSIALPIAPFLAMINNLFELRTDAMKLLFEFRRPIGELAYTLGIWEKIFDALSKIAILTNILYLLITCDLISKLFYIYIQDDISLKNYLNYTLSYLYLNDLDDQNEIFQGNQLNITYCRYRDFRYDYESPYKYQPTPIYYQIQVIQWLSIFIFLLFTIIIY</sequence>
<dbReference type="EMBL" id="CAJNON010000431">
    <property type="protein sequence ID" value="CAF1258869.1"/>
    <property type="molecule type" value="Genomic_DNA"/>
</dbReference>
<dbReference type="InterPro" id="IPR032394">
    <property type="entry name" value="Anoct_dimer"/>
</dbReference>
<reference evidence="11" key="1">
    <citation type="submission" date="2021-02" db="EMBL/GenBank/DDBJ databases">
        <authorList>
            <person name="Nowell W R."/>
        </authorList>
    </citation>
    <scope>NUCLEOTIDE SEQUENCE</scope>
</reference>
<evidence type="ECO:0000256" key="5">
    <source>
        <dbReference type="ARBA" id="ARBA00022989"/>
    </source>
</evidence>
<evidence type="ECO:0000256" key="3">
    <source>
        <dbReference type="ARBA" id="ARBA00022475"/>
    </source>
</evidence>
<feature type="transmembrane region" description="Helical" evidence="8">
    <location>
        <begin position="816"/>
        <end position="840"/>
    </location>
</feature>
<feature type="transmembrane region" description="Helical" evidence="8">
    <location>
        <begin position="597"/>
        <end position="618"/>
    </location>
</feature>
<evidence type="ECO:0000256" key="6">
    <source>
        <dbReference type="ARBA" id="ARBA00023136"/>
    </source>
</evidence>
<dbReference type="Pfam" id="PF04547">
    <property type="entry name" value="Anoctamin"/>
    <property type="match status" value="1"/>
</dbReference>
<accession>A0A815APG1</accession>
<feature type="transmembrane region" description="Helical" evidence="8">
    <location>
        <begin position="431"/>
        <end position="451"/>
    </location>
</feature>
<dbReference type="InterPro" id="IPR007632">
    <property type="entry name" value="Anoctamin"/>
</dbReference>
<comment type="similarity">
    <text evidence="2 8">Belongs to the anoctamin family.</text>
</comment>
<dbReference type="PANTHER" id="PTHR12308:SF84">
    <property type="entry name" value="ANOCTAMIN"/>
    <property type="match status" value="1"/>
</dbReference>
<keyword evidence="6 8" id="KW-0472">Membrane</keyword>
<evidence type="ECO:0000313" key="11">
    <source>
        <dbReference type="EMBL" id="CAF1258869.1"/>
    </source>
</evidence>